<proteinExistence type="predicted"/>
<sequence>MAKSNVLNNVLIALLCALVCSCSTIHITEDNFLRDKQQEVLYHLVTHERSSIAKLANSASYSQSQLTATLKKLVEQGLVHSEDDLWSVTEKYKTQQSERFNEISKFDLMKLQSQLTSHQLNITSLQESNVQVASLLTHSANESLLIFPGNGFHLAPDLNELIKLLSPKRNLFVIEYPGMGNNNGPLTVESLKKAANEFYLFVAGHPSTQNTTLNVYGFSLGGFVASEVAASHPVDSLILDSTAPDIQSWIDANVPTYAKLMVNVQASPALKAISNTRSIENLTCPILFISGSDDQVTPPQLMKTIYQSATHASYKKLVLLQGADHGDSLDHTQFSPTIEAFFNHVTKIKTSGMTKRALR</sequence>
<dbReference type="PANTHER" id="PTHR12277:SF81">
    <property type="entry name" value="PROTEIN ABHD13"/>
    <property type="match status" value="1"/>
</dbReference>
<accession>A0A1S1MVG7</accession>
<evidence type="ECO:0000259" key="3">
    <source>
        <dbReference type="Pfam" id="PF13463"/>
    </source>
</evidence>
<feature type="signal peptide" evidence="1">
    <location>
        <begin position="1"/>
        <end position="28"/>
    </location>
</feature>
<dbReference type="Gene3D" id="3.40.50.1820">
    <property type="entry name" value="alpha/beta hydrolase"/>
    <property type="match status" value="1"/>
</dbReference>
<dbReference type="InterPro" id="IPR000073">
    <property type="entry name" value="AB_hydrolase_1"/>
</dbReference>
<dbReference type="Proteomes" id="UP000179786">
    <property type="component" value="Unassembled WGS sequence"/>
</dbReference>
<dbReference type="PROSITE" id="PS51257">
    <property type="entry name" value="PROKAR_LIPOPROTEIN"/>
    <property type="match status" value="1"/>
</dbReference>
<dbReference type="EMBL" id="MKJU01000025">
    <property type="protein sequence ID" value="OHU90919.1"/>
    <property type="molecule type" value="Genomic_DNA"/>
</dbReference>
<evidence type="ECO:0000313" key="4">
    <source>
        <dbReference type="EMBL" id="OHU90919.1"/>
    </source>
</evidence>
<dbReference type="SUPFAM" id="SSF53474">
    <property type="entry name" value="alpha/beta-Hydrolases"/>
    <property type="match status" value="1"/>
</dbReference>
<evidence type="ECO:0000256" key="1">
    <source>
        <dbReference type="SAM" id="SignalP"/>
    </source>
</evidence>
<name>A0A1S1MVG7_9GAMM</name>
<dbReference type="RefSeq" id="WP_070984289.1">
    <property type="nucleotide sequence ID" value="NZ_MKJU01000025.1"/>
</dbReference>
<reference evidence="4 5" key="1">
    <citation type="submission" date="2016-09" db="EMBL/GenBank/DDBJ databases">
        <title>Pseudoalteromonas amylolytica sp. nov., isolated from the surface seawater.</title>
        <authorList>
            <person name="Wu Y.-H."/>
            <person name="Cheng H."/>
            <person name="Jin X.-B."/>
            <person name="Wang C.-S."/>
            <person name="Xu X.-W."/>
        </authorList>
    </citation>
    <scope>NUCLEOTIDE SEQUENCE [LARGE SCALE GENOMIC DNA]</scope>
    <source>
        <strain evidence="4 5">JW1</strain>
    </source>
</reference>
<evidence type="ECO:0000313" key="5">
    <source>
        <dbReference type="Proteomes" id="UP000179786"/>
    </source>
</evidence>
<dbReference type="Pfam" id="PF13463">
    <property type="entry name" value="HTH_27"/>
    <property type="match status" value="1"/>
</dbReference>
<dbReference type="InterPro" id="IPR029058">
    <property type="entry name" value="AB_hydrolase_fold"/>
</dbReference>
<dbReference type="OrthoDB" id="9814831at2"/>
<dbReference type="AlphaFoldDB" id="A0A1S1MVG7"/>
<gene>
    <name evidence="4" type="ORF">BET10_08540</name>
</gene>
<feature type="domain" description="AB hydrolase-1" evidence="2">
    <location>
        <begin position="144"/>
        <end position="260"/>
    </location>
</feature>
<dbReference type="SUPFAM" id="SSF46785">
    <property type="entry name" value="Winged helix' DNA-binding domain"/>
    <property type="match status" value="1"/>
</dbReference>
<dbReference type="STRING" id="1859457.BET10_08540"/>
<evidence type="ECO:0000259" key="2">
    <source>
        <dbReference type="Pfam" id="PF00561"/>
    </source>
</evidence>
<dbReference type="PANTHER" id="PTHR12277">
    <property type="entry name" value="ALPHA/BETA HYDROLASE DOMAIN-CONTAINING PROTEIN"/>
    <property type="match status" value="1"/>
</dbReference>
<dbReference type="InterPro" id="IPR000835">
    <property type="entry name" value="HTH_MarR-typ"/>
</dbReference>
<dbReference type="InterPro" id="IPR036388">
    <property type="entry name" value="WH-like_DNA-bd_sf"/>
</dbReference>
<protein>
    <submittedName>
        <fullName evidence="4">Uncharacterized protein</fullName>
    </submittedName>
</protein>
<dbReference type="InterPro" id="IPR036390">
    <property type="entry name" value="WH_DNA-bd_sf"/>
</dbReference>
<organism evidence="4 5">
    <name type="scientific">Pseudoalteromonas amylolytica</name>
    <dbReference type="NCBI Taxonomy" id="1859457"/>
    <lineage>
        <taxon>Bacteria</taxon>
        <taxon>Pseudomonadati</taxon>
        <taxon>Pseudomonadota</taxon>
        <taxon>Gammaproteobacteria</taxon>
        <taxon>Alteromonadales</taxon>
        <taxon>Pseudoalteromonadaceae</taxon>
        <taxon>Pseudoalteromonas</taxon>
    </lineage>
</organism>
<feature type="chain" id="PRO_5010352741" evidence="1">
    <location>
        <begin position="29"/>
        <end position="359"/>
    </location>
</feature>
<dbReference type="Pfam" id="PF00561">
    <property type="entry name" value="Abhydrolase_1"/>
    <property type="match status" value="1"/>
</dbReference>
<keyword evidence="5" id="KW-1185">Reference proteome</keyword>
<keyword evidence="1" id="KW-0732">Signal</keyword>
<comment type="caution">
    <text evidence="4">The sequence shown here is derived from an EMBL/GenBank/DDBJ whole genome shotgun (WGS) entry which is preliminary data.</text>
</comment>
<dbReference type="Gene3D" id="1.10.10.10">
    <property type="entry name" value="Winged helix-like DNA-binding domain superfamily/Winged helix DNA-binding domain"/>
    <property type="match status" value="1"/>
</dbReference>
<feature type="domain" description="HTH marR-type" evidence="3">
    <location>
        <begin position="36"/>
        <end position="83"/>
    </location>
</feature>